<comment type="caution">
    <text evidence="3">The sequence shown here is derived from an EMBL/GenBank/DDBJ whole genome shotgun (WGS) entry which is preliminary data.</text>
</comment>
<evidence type="ECO:0000313" key="3">
    <source>
        <dbReference type="EMBL" id="MBB4841687.1"/>
    </source>
</evidence>
<feature type="chain" id="PRO_5033000630" description="DUF2059 domain-containing protein" evidence="1">
    <location>
        <begin position="19"/>
        <end position="193"/>
    </location>
</feature>
<dbReference type="Proteomes" id="UP000562027">
    <property type="component" value="Unassembled WGS sequence"/>
</dbReference>
<proteinExistence type="predicted"/>
<keyword evidence="1" id="KW-0732">Signal</keyword>
<dbReference type="RefSeq" id="WP_184295141.1">
    <property type="nucleotide sequence ID" value="NZ_JACHLP010000001.1"/>
</dbReference>
<gene>
    <name evidence="3" type="ORF">HNP55_000182</name>
</gene>
<feature type="signal peptide" evidence="1">
    <location>
        <begin position="1"/>
        <end position="18"/>
    </location>
</feature>
<feature type="domain" description="DUF2059" evidence="2">
    <location>
        <begin position="112"/>
        <end position="148"/>
    </location>
</feature>
<dbReference type="Pfam" id="PF09832">
    <property type="entry name" value="DUF2059"/>
    <property type="match status" value="1"/>
</dbReference>
<keyword evidence="4" id="KW-1185">Reference proteome</keyword>
<reference evidence="3 4" key="1">
    <citation type="submission" date="2020-08" db="EMBL/GenBank/DDBJ databases">
        <title>Functional genomics of gut bacteria from endangered species of beetles.</title>
        <authorList>
            <person name="Carlos-Shanley C."/>
        </authorList>
    </citation>
    <scope>NUCLEOTIDE SEQUENCE [LARGE SCALE GENOMIC DNA]</scope>
    <source>
        <strain evidence="3 4">S00239</strain>
    </source>
</reference>
<name>A0A840L8H5_9BURK</name>
<dbReference type="AlphaFoldDB" id="A0A840L8H5"/>
<accession>A0A840L8H5</accession>
<organism evidence="3 4">
    <name type="scientific">Roseateles oligotrophus</name>
    <dbReference type="NCBI Taxonomy" id="1769250"/>
    <lineage>
        <taxon>Bacteria</taxon>
        <taxon>Pseudomonadati</taxon>
        <taxon>Pseudomonadota</taxon>
        <taxon>Betaproteobacteria</taxon>
        <taxon>Burkholderiales</taxon>
        <taxon>Sphaerotilaceae</taxon>
        <taxon>Roseateles</taxon>
    </lineage>
</organism>
<evidence type="ECO:0000259" key="2">
    <source>
        <dbReference type="Pfam" id="PF09832"/>
    </source>
</evidence>
<protein>
    <recommendedName>
        <fullName evidence="2">DUF2059 domain-containing protein</fullName>
    </recommendedName>
</protein>
<sequence length="193" mass="20567">MKFLAAAALLLCANLSLAQSATSTATPAKKEMIAKLLTLQSQSYDQLARSLMQQPLGNLMQGAGAALQQVPAEKREATAKAIEADIKKFVDDNAPMIKDKAVKIAPGTVGTLLDERFSEDELKQLLAWLESPVYKKFSQINGELQKALGDKLLAETAPTLETRFKALQQSVGKHLGIAPPAASSAPAAKPAKK</sequence>
<dbReference type="InterPro" id="IPR018637">
    <property type="entry name" value="DUF2059"/>
</dbReference>
<dbReference type="EMBL" id="JACHLP010000001">
    <property type="protein sequence ID" value="MBB4841687.1"/>
    <property type="molecule type" value="Genomic_DNA"/>
</dbReference>
<evidence type="ECO:0000256" key="1">
    <source>
        <dbReference type="SAM" id="SignalP"/>
    </source>
</evidence>
<evidence type="ECO:0000313" key="4">
    <source>
        <dbReference type="Proteomes" id="UP000562027"/>
    </source>
</evidence>